<reference evidence="1" key="1">
    <citation type="submission" date="2018-02" db="EMBL/GenBank/DDBJ databases">
        <authorList>
            <person name="Cohen D.B."/>
            <person name="Kent A.D."/>
        </authorList>
    </citation>
    <scope>NUCLEOTIDE SEQUENCE</scope>
</reference>
<dbReference type="AlphaFoldDB" id="A0A2N9EC04"/>
<dbReference type="EMBL" id="OIVN01000001">
    <property type="protein sequence ID" value="SPC72174.1"/>
    <property type="molecule type" value="Genomic_DNA"/>
</dbReference>
<sequence length="73" mass="7858">MPRCRGFGFREGGLLPWFGFREGGGGLDLVAVRYGCRCGCGCQCGCELLGWVWEGMGSAGGDGYGDRKMVGRW</sequence>
<evidence type="ECO:0000313" key="1">
    <source>
        <dbReference type="EMBL" id="SPC72174.1"/>
    </source>
</evidence>
<accession>A0A2N9EC04</accession>
<proteinExistence type="predicted"/>
<gene>
    <name evidence="1" type="ORF">FSB_LOCUS56</name>
</gene>
<organism evidence="1">
    <name type="scientific">Fagus sylvatica</name>
    <name type="common">Beechnut</name>
    <dbReference type="NCBI Taxonomy" id="28930"/>
    <lineage>
        <taxon>Eukaryota</taxon>
        <taxon>Viridiplantae</taxon>
        <taxon>Streptophyta</taxon>
        <taxon>Embryophyta</taxon>
        <taxon>Tracheophyta</taxon>
        <taxon>Spermatophyta</taxon>
        <taxon>Magnoliopsida</taxon>
        <taxon>eudicotyledons</taxon>
        <taxon>Gunneridae</taxon>
        <taxon>Pentapetalae</taxon>
        <taxon>rosids</taxon>
        <taxon>fabids</taxon>
        <taxon>Fagales</taxon>
        <taxon>Fagaceae</taxon>
        <taxon>Fagus</taxon>
    </lineage>
</organism>
<name>A0A2N9EC04_FAGSY</name>
<protein>
    <submittedName>
        <fullName evidence="1">Uncharacterized protein</fullName>
    </submittedName>
</protein>